<gene>
    <name evidence="2" type="ORF">ACFO0C_00530</name>
</gene>
<accession>A0ABV8IK71</accession>
<feature type="transmembrane region" description="Helical" evidence="1">
    <location>
        <begin position="54"/>
        <end position="75"/>
    </location>
</feature>
<organism evidence="2 3">
    <name type="scientific">Actinoplanes subglobosus</name>
    <dbReference type="NCBI Taxonomy" id="1547892"/>
    <lineage>
        <taxon>Bacteria</taxon>
        <taxon>Bacillati</taxon>
        <taxon>Actinomycetota</taxon>
        <taxon>Actinomycetes</taxon>
        <taxon>Micromonosporales</taxon>
        <taxon>Micromonosporaceae</taxon>
        <taxon>Actinoplanes</taxon>
    </lineage>
</organism>
<evidence type="ECO:0000313" key="3">
    <source>
        <dbReference type="Proteomes" id="UP001595867"/>
    </source>
</evidence>
<keyword evidence="3" id="KW-1185">Reference proteome</keyword>
<name>A0ABV8IK71_9ACTN</name>
<keyword evidence="1" id="KW-0812">Transmembrane</keyword>
<sequence length="109" mass="11983">MTDPEQEWQSLKVWDRVAELEKGSPDTADKLIAILVAERKHVHRLEWAHWARQMVGVVLGFGCVITMALLAWHYADLGSPLNGALVMSAGTASIVAIFVTGKYIGRGPK</sequence>
<proteinExistence type="predicted"/>
<comment type="caution">
    <text evidence="2">The sequence shown here is derived from an EMBL/GenBank/DDBJ whole genome shotgun (WGS) entry which is preliminary data.</text>
</comment>
<dbReference type="RefSeq" id="WP_378064406.1">
    <property type="nucleotide sequence ID" value="NZ_JBHSBL010000002.1"/>
</dbReference>
<evidence type="ECO:0008006" key="4">
    <source>
        <dbReference type="Google" id="ProtNLM"/>
    </source>
</evidence>
<protein>
    <recommendedName>
        <fullName evidence="4">DUF2335 domain-containing protein</fullName>
    </recommendedName>
</protein>
<keyword evidence="1" id="KW-1133">Transmembrane helix</keyword>
<dbReference type="EMBL" id="JBHSBL010000002">
    <property type="protein sequence ID" value="MFC4063399.1"/>
    <property type="molecule type" value="Genomic_DNA"/>
</dbReference>
<feature type="transmembrane region" description="Helical" evidence="1">
    <location>
        <begin position="81"/>
        <end position="104"/>
    </location>
</feature>
<dbReference type="Proteomes" id="UP001595867">
    <property type="component" value="Unassembled WGS sequence"/>
</dbReference>
<keyword evidence="1" id="KW-0472">Membrane</keyword>
<evidence type="ECO:0000313" key="2">
    <source>
        <dbReference type="EMBL" id="MFC4063399.1"/>
    </source>
</evidence>
<reference evidence="3" key="1">
    <citation type="journal article" date="2019" name="Int. J. Syst. Evol. Microbiol.">
        <title>The Global Catalogue of Microorganisms (GCM) 10K type strain sequencing project: providing services to taxonomists for standard genome sequencing and annotation.</title>
        <authorList>
            <consortium name="The Broad Institute Genomics Platform"/>
            <consortium name="The Broad Institute Genome Sequencing Center for Infectious Disease"/>
            <person name="Wu L."/>
            <person name="Ma J."/>
        </authorList>
    </citation>
    <scope>NUCLEOTIDE SEQUENCE [LARGE SCALE GENOMIC DNA]</scope>
    <source>
        <strain evidence="3">TBRC 5832</strain>
    </source>
</reference>
<evidence type="ECO:0000256" key="1">
    <source>
        <dbReference type="SAM" id="Phobius"/>
    </source>
</evidence>